<keyword evidence="1" id="KW-0175">Coiled coil</keyword>
<evidence type="ECO:0008006" key="5">
    <source>
        <dbReference type="Google" id="ProtNLM"/>
    </source>
</evidence>
<sequence>MAEEPAVNPCCSVWKFQYTEVTAKRNALREAVKLLNAHINKIQSENLTISKALEEERARVEAEKQAKVKESAVRVELENEILQLKSEITSLQETAFSRGLDEELLQSQVTEGEAEIKRLKELLDKEKERGDTEKKKAEAEKKKAAEALKLLKAEKSKLGGETQLMDNDLIQKQVSDGVAEINRLKELLAKEKKRGDAEEKKAEAEKKKALEALKLLEAEKSKLDGEKQLIDKDMIQKQVAEKVAEINRLKELLAKEKKRGDSKKKKAEAEKKKALESLKLLEAEKSIIDGEKKKVDMERNRAEELKTALEALKSEANEARIKLGTEKSKNEEAQKKLEAEKNKANMEKKRADSEMAKAELQKRYAEEERKKLLTEKNRSDELSRRLEEEKKRSEELERKVQDIMYTEKLEKVRPEESDRQHETEQLEERLKNKQLQKKDFVSTREVENVNSEAANANMVFLEKQLELEKKHVKHAKKVAKFEKKRNNLLQQEICRLKQDLFQFCHRVNLLDDCCSHGDEGIDASAKISNRLCVLDTNLKGKLSAVPNLYQGRGDFSLTTSPKVSEENKSKGPNFPVVSDIITKLRHTENLGVVAENKIASQNGHDNVKIDGISPSRSRKRKRSRDTVESIKFMSDDNKLLRSIDGKLSTLHDMIVLNSNLAPAPKSIVSRDGICQISTSQDDQYGNNNRTKRKKNLLEEQADVQQIGNKAIEVHGFVKDCTQAISNVNQFSENVLACRDESVDAIRTNENDYSWFENLADVDYMKLLDIDDAADEERYRMAIERPQSPTLPEINWGLFEECEKGNCNYLPEQGLSSVLGITVENMSPSCSLNVIGMEIDSDVLKSGNSEMHDFSLMHPNVSSCKTKTLLKNNDGLHSAANMRETSACQVMVSTAETPLMQQTSISESTVLCASDGGFTCKTTSKYIVCSDTKDEGSISRIISASEACVSKVSMVSQTDWVVDKILSALYMEQDLLPKERVCTFFSLLLYNFSLIISMKYRNFLSEEFSVCSASFMKHMQTVMCDSETKRMLLELWEMDAVPKLIQDFLTDREVLLYNELSHEQFASRDPGSVVTLSANGINIGVSSKTATVEQLVIGSTAVASICAAIGDVGFVCEVSYDIIQKNISDSYYSLTVLHVFASICGKQYFTSDGYSLIMTVIKSIVVLLEKGDERACTICASILLSTSESEPRFPQCAHCIFSEGAVPVDQVMAFLLKKLCSYSLSAGLSNSDASGPLRDEQCPEDELCLESYSDVNGISYSANDYLSLVELVSHYMSWKWTCSNTIPRLLQMLESRVSEEFTTSVLLLLGQLGRLGDHNSGEQIGVEEDLRRMLSSFLDQNSKRKCGLPTQFAAIHALIGLLSIEFEDIIQGKELPASHYSNVIRKWFSNLSEEKKSLPISLLKSANVHE</sequence>
<keyword evidence="4" id="KW-1185">Reference proteome</keyword>
<feature type="region of interest" description="Disordered" evidence="2">
    <location>
        <begin position="317"/>
        <end position="394"/>
    </location>
</feature>
<dbReference type="PANTHER" id="PTHR35480">
    <property type="entry name" value="MATERNAL EFFECT EMBRYO ARREST 22"/>
    <property type="match status" value="1"/>
</dbReference>
<proteinExistence type="predicted"/>
<dbReference type="Proteomes" id="UP001202328">
    <property type="component" value="Unassembled WGS sequence"/>
</dbReference>
<accession>A0AAD4XFL2</accession>
<evidence type="ECO:0000256" key="1">
    <source>
        <dbReference type="SAM" id="Coils"/>
    </source>
</evidence>
<gene>
    <name evidence="3" type="ORF">MKW98_003696</name>
</gene>
<comment type="caution">
    <text evidence="3">The sequence shown here is derived from an EMBL/GenBank/DDBJ whole genome shotgun (WGS) entry which is preliminary data.</text>
</comment>
<name>A0AAD4XFL2_9MAGN</name>
<evidence type="ECO:0000313" key="3">
    <source>
        <dbReference type="EMBL" id="KAI3908051.1"/>
    </source>
</evidence>
<dbReference type="PANTHER" id="PTHR35480:SF1">
    <property type="entry name" value="MATERNAL EFFECT EMBRYO ARREST 22"/>
    <property type="match status" value="1"/>
</dbReference>
<protein>
    <recommendedName>
        <fullName evidence="5">Maternal effect embryo arrest 22</fullName>
    </recommendedName>
</protein>
<evidence type="ECO:0000256" key="2">
    <source>
        <dbReference type="SAM" id="MobiDB-lite"/>
    </source>
</evidence>
<reference evidence="3" key="1">
    <citation type="submission" date="2022-04" db="EMBL/GenBank/DDBJ databases">
        <title>A functionally conserved STORR gene fusion in Papaver species that diverged 16.8 million years ago.</title>
        <authorList>
            <person name="Catania T."/>
        </authorList>
    </citation>
    <scope>NUCLEOTIDE SEQUENCE</scope>
    <source>
        <strain evidence="3">S-188037</strain>
    </source>
</reference>
<feature type="coiled-coil region" evidence="1">
    <location>
        <begin position="25"/>
        <end position="157"/>
    </location>
</feature>
<dbReference type="EMBL" id="JAJJMB010010543">
    <property type="protein sequence ID" value="KAI3908051.1"/>
    <property type="molecule type" value="Genomic_DNA"/>
</dbReference>
<feature type="region of interest" description="Disordered" evidence="2">
    <location>
        <begin position="604"/>
        <end position="626"/>
    </location>
</feature>
<organism evidence="3 4">
    <name type="scientific">Papaver atlanticum</name>
    <dbReference type="NCBI Taxonomy" id="357466"/>
    <lineage>
        <taxon>Eukaryota</taxon>
        <taxon>Viridiplantae</taxon>
        <taxon>Streptophyta</taxon>
        <taxon>Embryophyta</taxon>
        <taxon>Tracheophyta</taxon>
        <taxon>Spermatophyta</taxon>
        <taxon>Magnoliopsida</taxon>
        <taxon>Ranunculales</taxon>
        <taxon>Papaveraceae</taxon>
        <taxon>Papaveroideae</taxon>
        <taxon>Papaver</taxon>
    </lineage>
</organism>
<evidence type="ECO:0000313" key="4">
    <source>
        <dbReference type="Proteomes" id="UP001202328"/>
    </source>
</evidence>